<sequence length="79" mass="9193">MKYGTVMAKKNLYSEEIVIAKKQLNQLSTLKDKVSLLTRQWEGDIGKNLPGYTELYAHVERIERQIHEQIGSWKKSPTM</sequence>
<name>A0A0G3B6A3_SALTM</name>
<evidence type="ECO:0000313" key="1">
    <source>
        <dbReference type="EMBL" id="AKJ19815.1"/>
    </source>
</evidence>
<reference evidence="1" key="1">
    <citation type="submission" date="2015-03" db="EMBL/GenBank/DDBJ databases">
        <title>Complete genome sequences of four Salmonella Typhimurium IncHI1 plasmids and their characteristics.</title>
        <authorList>
            <person name="Kubasova T."/>
            <person name="Matiasovicova J."/>
            <person name="Cejkova D."/>
            <person name="Sekelova Z."/>
            <person name="Polansky O."/>
            <person name="Medvecky M."/>
            <person name="Rychlik I."/>
            <person name="Juricova H."/>
        </authorList>
    </citation>
    <scope>NUCLEOTIDE SEQUENCE</scope>
    <source>
        <strain evidence="1">8025</strain>
        <plasmid evidence="1">p8025</plasmid>
    </source>
</reference>
<accession>A0A0G3B6A3</accession>
<geneLocation type="plasmid" evidence="1">
    <name>p8025</name>
</geneLocation>
<keyword evidence="1" id="KW-0614">Plasmid</keyword>
<proteinExistence type="predicted"/>
<protein>
    <submittedName>
        <fullName evidence="1">Uncharacterized protein</fullName>
    </submittedName>
</protein>
<organism evidence="1">
    <name type="scientific">Salmonella typhimurium</name>
    <dbReference type="NCBI Taxonomy" id="90371"/>
    <lineage>
        <taxon>Bacteria</taxon>
        <taxon>Pseudomonadati</taxon>
        <taxon>Pseudomonadota</taxon>
        <taxon>Gammaproteobacteria</taxon>
        <taxon>Enterobacterales</taxon>
        <taxon>Enterobacteriaceae</taxon>
        <taxon>Salmonella</taxon>
    </lineage>
</organism>
<dbReference type="AlphaFoldDB" id="A0A0G3B6A3"/>
<dbReference type="EMBL" id="KP899803">
    <property type="protein sequence ID" value="AKJ19815.1"/>
    <property type="molecule type" value="Genomic_DNA"/>
</dbReference>